<dbReference type="PANTHER" id="PTHR46354">
    <property type="entry name" value="DOG1 DOMAIN-CONTAINING PROTEIN"/>
    <property type="match status" value="1"/>
</dbReference>
<proteinExistence type="predicted"/>
<dbReference type="Pfam" id="PF14144">
    <property type="entry name" value="DOG1"/>
    <property type="match status" value="1"/>
</dbReference>
<dbReference type="AlphaFoldDB" id="A0AAE1T621"/>
<sequence length="333" mass="37978">MNIDKWHITAKKSLFSSQRSLATGARSSASINICQATVAKSCPCLLFDMAQALRSEAVEHETFHEFFECWISEQSRHLEELVLASKESERLQEQRHDGDGAVNQQEVDERILRPKITEVIEHYEQYYHVKSGWAKNDVLLMFNQSWRSSLEDSFLWIGGWRPSMAFHLLYSKSGLQLEARLHELRQGLTVNDLGGLSQTQLNQVNGLQRGTIREEKEITEKLAKQQEKVADASMVELSHAVTELIRGGDQPGRIVADERIEATLAAKEEGFTPILKRADDLRLKTLRELINILTPSQGVHFLIAAAELHMRLHEWGKKGDALSLRHHQRTQQL</sequence>
<accession>A0AAE1T621</accession>
<organism evidence="2 3">
    <name type="scientific">Sesamum angolense</name>
    <dbReference type="NCBI Taxonomy" id="2727404"/>
    <lineage>
        <taxon>Eukaryota</taxon>
        <taxon>Viridiplantae</taxon>
        <taxon>Streptophyta</taxon>
        <taxon>Embryophyta</taxon>
        <taxon>Tracheophyta</taxon>
        <taxon>Spermatophyta</taxon>
        <taxon>Magnoliopsida</taxon>
        <taxon>eudicotyledons</taxon>
        <taxon>Gunneridae</taxon>
        <taxon>Pentapetalae</taxon>
        <taxon>asterids</taxon>
        <taxon>lamiids</taxon>
        <taxon>Lamiales</taxon>
        <taxon>Pedaliaceae</taxon>
        <taxon>Sesamum</taxon>
    </lineage>
</organism>
<dbReference type="GO" id="GO:0006351">
    <property type="term" value="P:DNA-templated transcription"/>
    <property type="evidence" value="ECO:0007669"/>
    <property type="project" value="InterPro"/>
</dbReference>
<evidence type="ECO:0000313" key="2">
    <source>
        <dbReference type="EMBL" id="KAK4381842.1"/>
    </source>
</evidence>
<keyword evidence="3" id="KW-1185">Reference proteome</keyword>
<name>A0AAE1T621_9LAMI</name>
<dbReference type="EMBL" id="JACGWL010000800">
    <property type="protein sequence ID" value="KAK4381842.1"/>
    <property type="molecule type" value="Genomic_DNA"/>
</dbReference>
<dbReference type="PROSITE" id="PS51806">
    <property type="entry name" value="DOG1"/>
    <property type="match status" value="1"/>
</dbReference>
<reference evidence="2" key="1">
    <citation type="submission" date="2020-06" db="EMBL/GenBank/DDBJ databases">
        <authorList>
            <person name="Li T."/>
            <person name="Hu X."/>
            <person name="Zhang T."/>
            <person name="Song X."/>
            <person name="Zhang H."/>
            <person name="Dai N."/>
            <person name="Sheng W."/>
            <person name="Hou X."/>
            <person name="Wei L."/>
        </authorList>
    </citation>
    <scope>NUCLEOTIDE SEQUENCE</scope>
    <source>
        <strain evidence="2">K16</strain>
        <tissue evidence="2">Leaf</tissue>
    </source>
</reference>
<evidence type="ECO:0000313" key="3">
    <source>
        <dbReference type="Proteomes" id="UP001289374"/>
    </source>
</evidence>
<evidence type="ECO:0000259" key="1">
    <source>
        <dbReference type="PROSITE" id="PS51806"/>
    </source>
</evidence>
<dbReference type="Proteomes" id="UP001289374">
    <property type="component" value="Unassembled WGS sequence"/>
</dbReference>
<gene>
    <name evidence="2" type="ORF">Sango_2928900</name>
</gene>
<protein>
    <submittedName>
        <fullName evidence="2">Protein DOG1-like 4</fullName>
    </submittedName>
</protein>
<dbReference type="InterPro" id="IPR025422">
    <property type="entry name" value="TGA_domain"/>
</dbReference>
<reference evidence="2" key="2">
    <citation type="journal article" date="2024" name="Plant">
        <title>Genomic evolution and insights into agronomic trait innovations of Sesamum species.</title>
        <authorList>
            <person name="Miao H."/>
            <person name="Wang L."/>
            <person name="Qu L."/>
            <person name="Liu H."/>
            <person name="Sun Y."/>
            <person name="Le M."/>
            <person name="Wang Q."/>
            <person name="Wei S."/>
            <person name="Zheng Y."/>
            <person name="Lin W."/>
            <person name="Duan Y."/>
            <person name="Cao H."/>
            <person name="Xiong S."/>
            <person name="Wang X."/>
            <person name="Wei L."/>
            <person name="Li C."/>
            <person name="Ma Q."/>
            <person name="Ju M."/>
            <person name="Zhao R."/>
            <person name="Li G."/>
            <person name="Mu C."/>
            <person name="Tian Q."/>
            <person name="Mei H."/>
            <person name="Zhang T."/>
            <person name="Gao T."/>
            <person name="Zhang H."/>
        </authorList>
    </citation>
    <scope>NUCLEOTIDE SEQUENCE</scope>
    <source>
        <strain evidence="2">K16</strain>
    </source>
</reference>
<comment type="caution">
    <text evidence="2">The sequence shown here is derived from an EMBL/GenBank/DDBJ whole genome shotgun (WGS) entry which is preliminary data.</text>
</comment>
<dbReference type="PANTHER" id="PTHR46354:SF4">
    <property type="entry name" value="PROTEIN DOG1-LIKE 3"/>
    <property type="match status" value="1"/>
</dbReference>
<dbReference type="GO" id="GO:0043565">
    <property type="term" value="F:sequence-specific DNA binding"/>
    <property type="evidence" value="ECO:0007669"/>
    <property type="project" value="InterPro"/>
</dbReference>
<feature type="domain" description="DOG1" evidence="1">
    <location>
        <begin position="60"/>
        <end position="322"/>
    </location>
</feature>
<dbReference type="InterPro" id="IPR051886">
    <property type="entry name" value="Seed_Dev/Stress_Resp_Reg"/>
</dbReference>